<proteinExistence type="predicted"/>
<dbReference type="InterPro" id="IPR009392">
    <property type="entry name" value="ACP53EA"/>
</dbReference>
<name>A0A0P8XQH9_DROAN</name>
<dbReference type="AlphaFoldDB" id="A0A0P8XQH9"/>
<dbReference type="EMBL" id="CH902619">
    <property type="protein sequence ID" value="KPU76831.1"/>
    <property type="molecule type" value="Genomic_DNA"/>
</dbReference>
<keyword evidence="1" id="KW-0732">Signal</keyword>
<evidence type="ECO:0000313" key="3">
    <source>
        <dbReference type="Proteomes" id="UP000007801"/>
    </source>
</evidence>
<sequence length="142" mass="15763">MQTLRSVWLLGFILLIGPSLVRSQIYSLPEVGNCVNIYLNAISDITGKIMGLLHDLVKCVKLVTTFNVEALDYSSFKNVVNEFMVKLTSLPVCPLDSFEALRALLKPHMKIIKSYKCSYLGVPAKCIPKTPKASKGLEAFQL</sequence>
<feature type="signal peptide" evidence="1">
    <location>
        <begin position="1"/>
        <end position="23"/>
    </location>
</feature>
<reference evidence="2 3" key="1">
    <citation type="journal article" date="2007" name="Nature">
        <title>Evolution of genes and genomes on the Drosophila phylogeny.</title>
        <authorList>
            <consortium name="Drosophila 12 Genomes Consortium"/>
            <person name="Clark A.G."/>
            <person name="Eisen M.B."/>
            <person name="Smith D.R."/>
            <person name="Bergman C.M."/>
            <person name="Oliver B."/>
            <person name="Markow T.A."/>
            <person name="Kaufman T.C."/>
            <person name="Kellis M."/>
            <person name="Gelbart W."/>
            <person name="Iyer V.N."/>
            <person name="Pollard D.A."/>
            <person name="Sackton T.B."/>
            <person name="Larracuente A.M."/>
            <person name="Singh N.D."/>
            <person name="Abad J.P."/>
            <person name="Abt D.N."/>
            <person name="Adryan B."/>
            <person name="Aguade M."/>
            <person name="Akashi H."/>
            <person name="Anderson W.W."/>
            <person name="Aquadro C.F."/>
            <person name="Ardell D.H."/>
            <person name="Arguello R."/>
            <person name="Artieri C.G."/>
            <person name="Barbash D.A."/>
            <person name="Barker D."/>
            <person name="Barsanti P."/>
            <person name="Batterham P."/>
            <person name="Batzoglou S."/>
            <person name="Begun D."/>
            <person name="Bhutkar A."/>
            <person name="Blanco E."/>
            <person name="Bosak S.A."/>
            <person name="Bradley R.K."/>
            <person name="Brand A.D."/>
            <person name="Brent M.R."/>
            <person name="Brooks A.N."/>
            <person name="Brown R.H."/>
            <person name="Butlin R.K."/>
            <person name="Caggese C."/>
            <person name="Calvi B.R."/>
            <person name="Bernardo de Carvalho A."/>
            <person name="Caspi A."/>
            <person name="Castrezana S."/>
            <person name="Celniker S.E."/>
            <person name="Chang J.L."/>
            <person name="Chapple C."/>
            <person name="Chatterji S."/>
            <person name="Chinwalla A."/>
            <person name="Civetta A."/>
            <person name="Clifton S.W."/>
            <person name="Comeron J.M."/>
            <person name="Costello J.C."/>
            <person name="Coyne J.A."/>
            <person name="Daub J."/>
            <person name="David R.G."/>
            <person name="Delcher A.L."/>
            <person name="Delehaunty K."/>
            <person name="Do C.B."/>
            <person name="Ebling H."/>
            <person name="Edwards K."/>
            <person name="Eickbush T."/>
            <person name="Evans J.D."/>
            <person name="Filipski A."/>
            <person name="Findeiss S."/>
            <person name="Freyhult E."/>
            <person name="Fulton L."/>
            <person name="Fulton R."/>
            <person name="Garcia A.C."/>
            <person name="Gardiner A."/>
            <person name="Garfield D.A."/>
            <person name="Garvin B.E."/>
            <person name="Gibson G."/>
            <person name="Gilbert D."/>
            <person name="Gnerre S."/>
            <person name="Godfrey J."/>
            <person name="Good R."/>
            <person name="Gotea V."/>
            <person name="Gravely B."/>
            <person name="Greenberg A.J."/>
            <person name="Griffiths-Jones S."/>
            <person name="Gross S."/>
            <person name="Guigo R."/>
            <person name="Gustafson E.A."/>
            <person name="Haerty W."/>
            <person name="Hahn M.W."/>
            <person name="Halligan D.L."/>
            <person name="Halpern A.L."/>
            <person name="Halter G.M."/>
            <person name="Han M.V."/>
            <person name="Heger A."/>
            <person name="Hillier L."/>
            <person name="Hinrichs A.S."/>
            <person name="Holmes I."/>
            <person name="Hoskins R.A."/>
            <person name="Hubisz M.J."/>
            <person name="Hultmark D."/>
            <person name="Huntley M.A."/>
            <person name="Jaffe D.B."/>
            <person name="Jagadeeshan S."/>
            <person name="Jeck W.R."/>
            <person name="Johnson J."/>
            <person name="Jones C.D."/>
            <person name="Jordan W.C."/>
            <person name="Karpen G.H."/>
            <person name="Kataoka E."/>
            <person name="Keightley P.D."/>
            <person name="Kheradpour P."/>
            <person name="Kirkness E.F."/>
            <person name="Koerich L.B."/>
            <person name="Kristiansen K."/>
            <person name="Kudrna D."/>
            <person name="Kulathinal R.J."/>
            <person name="Kumar S."/>
            <person name="Kwok R."/>
            <person name="Lander E."/>
            <person name="Langley C.H."/>
            <person name="Lapoint R."/>
            <person name="Lazzaro B.P."/>
            <person name="Lee S.J."/>
            <person name="Levesque L."/>
            <person name="Li R."/>
            <person name="Lin C.F."/>
            <person name="Lin M.F."/>
            <person name="Lindblad-Toh K."/>
            <person name="Llopart A."/>
            <person name="Long M."/>
            <person name="Low L."/>
            <person name="Lozovsky E."/>
            <person name="Lu J."/>
            <person name="Luo M."/>
            <person name="Machado C.A."/>
            <person name="Makalowski W."/>
            <person name="Marzo M."/>
            <person name="Matsuda M."/>
            <person name="Matzkin L."/>
            <person name="McAllister B."/>
            <person name="McBride C.S."/>
            <person name="McKernan B."/>
            <person name="McKernan K."/>
            <person name="Mendez-Lago M."/>
            <person name="Minx P."/>
            <person name="Mollenhauer M.U."/>
            <person name="Montooth K."/>
            <person name="Mount S.M."/>
            <person name="Mu X."/>
            <person name="Myers E."/>
            <person name="Negre B."/>
            <person name="Newfeld S."/>
            <person name="Nielsen R."/>
            <person name="Noor M.A."/>
            <person name="O'Grady P."/>
            <person name="Pachter L."/>
            <person name="Papaceit M."/>
            <person name="Parisi M.J."/>
            <person name="Parisi M."/>
            <person name="Parts L."/>
            <person name="Pedersen J.S."/>
            <person name="Pesole G."/>
            <person name="Phillippy A.M."/>
            <person name="Ponting C.P."/>
            <person name="Pop M."/>
            <person name="Porcelli D."/>
            <person name="Powell J.R."/>
            <person name="Prohaska S."/>
            <person name="Pruitt K."/>
            <person name="Puig M."/>
            <person name="Quesneville H."/>
            <person name="Ram K.R."/>
            <person name="Rand D."/>
            <person name="Rasmussen M.D."/>
            <person name="Reed L.K."/>
            <person name="Reenan R."/>
            <person name="Reily A."/>
            <person name="Remington K.A."/>
            <person name="Rieger T.T."/>
            <person name="Ritchie M.G."/>
            <person name="Robin C."/>
            <person name="Rogers Y.H."/>
            <person name="Rohde C."/>
            <person name="Rozas J."/>
            <person name="Rubenfield M.J."/>
            <person name="Ruiz A."/>
            <person name="Russo S."/>
            <person name="Salzberg S.L."/>
            <person name="Sanchez-Gracia A."/>
            <person name="Saranga D.J."/>
            <person name="Sato H."/>
            <person name="Schaeffer S.W."/>
            <person name="Schatz M.C."/>
            <person name="Schlenke T."/>
            <person name="Schwartz R."/>
            <person name="Segarra C."/>
            <person name="Singh R.S."/>
            <person name="Sirot L."/>
            <person name="Sirota M."/>
            <person name="Sisneros N.B."/>
            <person name="Smith C.D."/>
            <person name="Smith T.F."/>
            <person name="Spieth J."/>
            <person name="Stage D.E."/>
            <person name="Stark A."/>
            <person name="Stephan W."/>
            <person name="Strausberg R.L."/>
            <person name="Strempel S."/>
            <person name="Sturgill D."/>
            <person name="Sutton G."/>
            <person name="Sutton G.G."/>
            <person name="Tao W."/>
            <person name="Teichmann S."/>
            <person name="Tobari Y.N."/>
            <person name="Tomimura Y."/>
            <person name="Tsolas J.M."/>
            <person name="Valente V.L."/>
            <person name="Venter E."/>
            <person name="Venter J.C."/>
            <person name="Vicario S."/>
            <person name="Vieira F.G."/>
            <person name="Vilella A.J."/>
            <person name="Villasante A."/>
            <person name="Walenz B."/>
            <person name="Wang J."/>
            <person name="Wasserman M."/>
            <person name="Watts T."/>
            <person name="Wilson D."/>
            <person name="Wilson R.K."/>
            <person name="Wing R.A."/>
            <person name="Wolfner M.F."/>
            <person name="Wong A."/>
            <person name="Wong G.K."/>
            <person name="Wu C.I."/>
            <person name="Wu G."/>
            <person name="Yamamoto D."/>
            <person name="Yang H.P."/>
            <person name="Yang S.P."/>
            <person name="Yorke J.A."/>
            <person name="Yoshida K."/>
            <person name="Zdobnov E."/>
            <person name="Zhang P."/>
            <person name="Zhang Y."/>
            <person name="Zimin A.V."/>
            <person name="Baldwin J."/>
            <person name="Abdouelleil A."/>
            <person name="Abdulkadir J."/>
            <person name="Abebe A."/>
            <person name="Abera B."/>
            <person name="Abreu J."/>
            <person name="Acer S.C."/>
            <person name="Aftuck L."/>
            <person name="Alexander A."/>
            <person name="An P."/>
            <person name="Anderson E."/>
            <person name="Anderson S."/>
            <person name="Arachi H."/>
            <person name="Azer M."/>
            <person name="Bachantsang P."/>
            <person name="Barry A."/>
            <person name="Bayul T."/>
            <person name="Berlin A."/>
            <person name="Bessette D."/>
            <person name="Bloom T."/>
            <person name="Blye J."/>
            <person name="Boguslavskiy L."/>
            <person name="Bonnet C."/>
            <person name="Boukhgalter B."/>
            <person name="Bourzgui I."/>
            <person name="Brown A."/>
            <person name="Cahill P."/>
            <person name="Channer S."/>
            <person name="Cheshatsang Y."/>
            <person name="Chuda L."/>
            <person name="Citroen M."/>
            <person name="Collymore A."/>
            <person name="Cooke P."/>
            <person name="Costello M."/>
            <person name="D'Aco K."/>
            <person name="Daza R."/>
            <person name="De Haan G."/>
            <person name="DeGray S."/>
            <person name="DeMaso C."/>
            <person name="Dhargay N."/>
            <person name="Dooley K."/>
            <person name="Dooley E."/>
            <person name="Doricent M."/>
            <person name="Dorje P."/>
            <person name="Dorjee K."/>
            <person name="Dupes A."/>
            <person name="Elong R."/>
            <person name="Falk J."/>
            <person name="Farina A."/>
            <person name="Faro S."/>
            <person name="Ferguson D."/>
            <person name="Fisher S."/>
            <person name="Foley C.D."/>
            <person name="Franke A."/>
            <person name="Friedrich D."/>
            <person name="Gadbois L."/>
            <person name="Gearin G."/>
            <person name="Gearin C.R."/>
            <person name="Giannoukos G."/>
            <person name="Goode T."/>
            <person name="Graham J."/>
            <person name="Grandbois E."/>
            <person name="Grewal S."/>
            <person name="Gyaltsen K."/>
            <person name="Hafez N."/>
            <person name="Hagos B."/>
            <person name="Hall J."/>
            <person name="Henson C."/>
            <person name="Hollinger A."/>
            <person name="Honan T."/>
            <person name="Huard M.D."/>
            <person name="Hughes L."/>
            <person name="Hurhula B."/>
            <person name="Husby M.E."/>
            <person name="Kamat A."/>
            <person name="Kanga B."/>
            <person name="Kashin S."/>
            <person name="Khazanovich D."/>
            <person name="Kisner P."/>
            <person name="Lance K."/>
            <person name="Lara M."/>
            <person name="Lee W."/>
            <person name="Lennon N."/>
            <person name="Letendre F."/>
            <person name="LeVine R."/>
            <person name="Lipovsky A."/>
            <person name="Liu X."/>
            <person name="Liu J."/>
            <person name="Liu S."/>
            <person name="Lokyitsang T."/>
            <person name="Lokyitsang Y."/>
            <person name="Lubonja R."/>
            <person name="Lui A."/>
            <person name="MacDonald P."/>
            <person name="Magnisalis V."/>
            <person name="Maru K."/>
            <person name="Matthews C."/>
            <person name="McCusker W."/>
            <person name="McDonough S."/>
            <person name="Mehta T."/>
            <person name="Meldrim J."/>
            <person name="Meneus L."/>
            <person name="Mihai O."/>
            <person name="Mihalev A."/>
            <person name="Mihova T."/>
            <person name="Mittelman R."/>
            <person name="Mlenga V."/>
            <person name="Montmayeur A."/>
            <person name="Mulrain L."/>
            <person name="Navidi A."/>
            <person name="Naylor J."/>
            <person name="Negash T."/>
            <person name="Nguyen T."/>
            <person name="Nguyen N."/>
            <person name="Nicol R."/>
            <person name="Norbu C."/>
            <person name="Norbu N."/>
            <person name="Novod N."/>
            <person name="O'Neill B."/>
            <person name="Osman S."/>
            <person name="Markiewicz E."/>
            <person name="Oyono O.L."/>
            <person name="Patti C."/>
            <person name="Phunkhang P."/>
            <person name="Pierre F."/>
            <person name="Priest M."/>
            <person name="Raghuraman S."/>
            <person name="Rege F."/>
            <person name="Reyes R."/>
            <person name="Rise C."/>
            <person name="Rogov P."/>
            <person name="Ross K."/>
            <person name="Ryan E."/>
            <person name="Settipalli S."/>
            <person name="Shea T."/>
            <person name="Sherpa N."/>
            <person name="Shi L."/>
            <person name="Shih D."/>
            <person name="Sparrow T."/>
            <person name="Spaulding J."/>
            <person name="Stalker J."/>
            <person name="Stange-Thomann N."/>
            <person name="Stavropoulos S."/>
            <person name="Stone C."/>
            <person name="Strader C."/>
            <person name="Tesfaye S."/>
            <person name="Thomson T."/>
            <person name="Thoulutsang Y."/>
            <person name="Thoulutsang D."/>
            <person name="Topham K."/>
            <person name="Topping I."/>
            <person name="Tsamla T."/>
            <person name="Vassiliev H."/>
            <person name="Vo A."/>
            <person name="Wangchuk T."/>
            <person name="Wangdi T."/>
            <person name="Weiand M."/>
            <person name="Wilkinson J."/>
            <person name="Wilson A."/>
            <person name="Yadav S."/>
            <person name="Young G."/>
            <person name="Yu Q."/>
            <person name="Zembek L."/>
            <person name="Zhong D."/>
            <person name="Zimmer A."/>
            <person name="Zwirko Z."/>
            <person name="Jaffe D.B."/>
            <person name="Alvarez P."/>
            <person name="Brockman W."/>
            <person name="Butler J."/>
            <person name="Chin C."/>
            <person name="Gnerre S."/>
            <person name="Grabherr M."/>
            <person name="Kleber M."/>
            <person name="Mauceli E."/>
            <person name="MacCallum I."/>
        </authorList>
    </citation>
    <scope>NUCLEOTIDE SEQUENCE [LARGE SCALE GENOMIC DNA]</scope>
    <source>
        <strain evidence="3">Tucson 14024-0371.13</strain>
    </source>
</reference>
<dbReference type="Proteomes" id="UP000007801">
    <property type="component" value="Unassembled WGS sequence"/>
</dbReference>
<gene>
    <name evidence="2" type="primary">Dana\GF27873</name>
    <name evidence="2" type="ORF">GF27873</name>
</gene>
<dbReference type="Pfam" id="PF06313">
    <property type="entry name" value="ACP53EA"/>
    <property type="match status" value="1"/>
</dbReference>
<dbReference type="InParanoid" id="A0A0P8XQH9"/>
<organism evidence="2 3">
    <name type="scientific">Drosophila ananassae</name>
    <name type="common">Fruit fly</name>
    <dbReference type="NCBI Taxonomy" id="7217"/>
    <lineage>
        <taxon>Eukaryota</taxon>
        <taxon>Metazoa</taxon>
        <taxon>Ecdysozoa</taxon>
        <taxon>Arthropoda</taxon>
        <taxon>Hexapoda</taxon>
        <taxon>Insecta</taxon>
        <taxon>Pterygota</taxon>
        <taxon>Neoptera</taxon>
        <taxon>Endopterygota</taxon>
        <taxon>Diptera</taxon>
        <taxon>Brachycera</taxon>
        <taxon>Muscomorpha</taxon>
        <taxon>Ephydroidea</taxon>
        <taxon>Drosophilidae</taxon>
        <taxon>Drosophila</taxon>
        <taxon>Sophophora</taxon>
    </lineage>
</organism>
<dbReference type="KEGG" id="dan:26515282"/>
<feature type="chain" id="PRO_5006154113" evidence="1">
    <location>
        <begin position="24"/>
        <end position="142"/>
    </location>
</feature>
<dbReference type="OrthoDB" id="7853872at2759"/>
<protein>
    <submittedName>
        <fullName evidence="2">Uncharacterized protein</fullName>
    </submittedName>
</protein>
<dbReference type="GeneID" id="26515282"/>
<evidence type="ECO:0000313" key="2">
    <source>
        <dbReference type="EMBL" id="KPU76831.1"/>
    </source>
</evidence>
<evidence type="ECO:0000256" key="1">
    <source>
        <dbReference type="SAM" id="SignalP"/>
    </source>
</evidence>
<accession>A0A0P8XQH9</accession>
<keyword evidence="3" id="KW-1185">Reference proteome</keyword>